<dbReference type="Gene3D" id="3.10.50.40">
    <property type="match status" value="1"/>
</dbReference>
<reference evidence="10 11" key="1">
    <citation type="submission" date="2014-02" db="EMBL/GenBank/DDBJ databases">
        <title>Aquamicrobium defluvii Genome sequencing.</title>
        <authorList>
            <person name="Wang X."/>
        </authorList>
    </citation>
    <scope>NUCLEOTIDE SEQUENCE [LARGE SCALE GENOMIC DNA]</scope>
    <source>
        <strain evidence="10 11">W13Z1</strain>
    </source>
</reference>
<dbReference type="SUPFAM" id="SSF109998">
    <property type="entry name" value="Triger factor/SurA peptide-binding domain-like"/>
    <property type="match status" value="1"/>
</dbReference>
<dbReference type="RefSeq" id="WP_035030701.1">
    <property type="nucleotide sequence ID" value="NZ_KK073901.1"/>
</dbReference>
<comment type="similarity">
    <text evidence="2">Belongs to the PpiC/parvulin rotamase family.</text>
</comment>
<evidence type="ECO:0000256" key="2">
    <source>
        <dbReference type="ARBA" id="ARBA00007656"/>
    </source>
</evidence>
<dbReference type="PROSITE" id="PS01096">
    <property type="entry name" value="PPIC_PPIASE_1"/>
    <property type="match status" value="1"/>
</dbReference>
<protein>
    <recommendedName>
        <fullName evidence="4">Parvulin-like PPIase</fullName>
        <ecNumber evidence="3">5.2.1.8</ecNumber>
    </recommendedName>
    <alternativeName>
        <fullName evidence="6">Peptidyl-prolyl cis-trans isomerase plp</fullName>
    </alternativeName>
    <alternativeName>
        <fullName evidence="7">Rotamase plp</fullName>
    </alternativeName>
</protein>
<evidence type="ECO:0000313" key="11">
    <source>
        <dbReference type="Proteomes" id="UP000019849"/>
    </source>
</evidence>
<dbReference type="PANTHER" id="PTHR47245:SF2">
    <property type="entry name" value="PEPTIDYL-PROLYL CIS-TRANS ISOMERASE HP_0175-RELATED"/>
    <property type="match status" value="1"/>
</dbReference>
<sequence>MRVLDRTNRPAAVTVNGVTIAAEAIAAEAQNHPMPRGKPGWAWQAAARALVMREVLLRAAKEQAIAPEPIELEEGKWEVDEEALIRQLLESAIAPATIDEARLRAVYDAAPDRFRGPSLFEAAHILFTAAPDDTAARAAARQRADAVLADLKHDPRRFAALAAEYSACPSRTNGGVLGQLASGDTVPEFEAALASMQEGTISDAPVETRYGLHLIRLDARVRGEVLPFTAVLPHLREAQEKADWVRASRAYVDELAARADVTGIDLAEMPWTEARQTA</sequence>
<feature type="domain" description="PpiC" evidence="9">
    <location>
        <begin position="117"/>
        <end position="219"/>
    </location>
</feature>
<dbReference type="InterPro" id="IPR046357">
    <property type="entry name" value="PPIase_dom_sf"/>
</dbReference>
<dbReference type="PATRIC" id="fig|69279.3.peg.3896"/>
<dbReference type="Proteomes" id="UP000019849">
    <property type="component" value="Unassembled WGS sequence"/>
</dbReference>
<name>A0A011U989_9HYPH</name>
<evidence type="ECO:0000256" key="8">
    <source>
        <dbReference type="PROSITE-ProRule" id="PRU00278"/>
    </source>
</evidence>
<dbReference type="SUPFAM" id="SSF54534">
    <property type="entry name" value="FKBP-like"/>
    <property type="match status" value="1"/>
</dbReference>
<gene>
    <name evidence="10" type="ORF">BG36_14025</name>
</gene>
<dbReference type="AlphaFoldDB" id="A0A011U989"/>
<dbReference type="PANTHER" id="PTHR47245">
    <property type="entry name" value="PEPTIDYLPROLYL ISOMERASE"/>
    <property type="match status" value="1"/>
</dbReference>
<evidence type="ECO:0000256" key="3">
    <source>
        <dbReference type="ARBA" id="ARBA00013194"/>
    </source>
</evidence>
<dbReference type="InterPro" id="IPR050245">
    <property type="entry name" value="PrsA_foldase"/>
</dbReference>
<dbReference type="InterPro" id="IPR000297">
    <property type="entry name" value="PPIase_PpiC"/>
</dbReference>
<comment type="catalytic activity">
    <reaction evidence="1">
        <text>[protein]-peptidylproline (omega=180) = [protein]-peptidylproline (omega=0)</text>
        <dbReference type="Rhea" id="RHEA:16237"/>
        <dbReference type="Rhea" id="RHEA-COMP:10747"/>
        <dbReference type="Rhea" id="RHEA-COMP:10748"/>
        <dbReference type="ChEBI" id="CHEBI:83833"/>
        <dbReference type="ChEBI" id="CHEBI:83834"/>
        <dbReference type="EC" id="5.2.1.8"/>
    </reaction>
</comment>
<evidence type="ECO:0000256" key="4">
    <source>
        <dbReference type="ARBA" id="ARBA00018370"/>
    </source>
</evidence>
<dbReference type="HOGENOM" id="CLU_034646_9_1_5"/>
<evidence type="ECO:0000259" key="9">
    <source>
        <dbReference type="PROSITE" id="PS50198"/>
    </source>
</evidence>
<dbReference type="InterPro" id="IPR023058">
    <property type="entry name" value="PPIase_PpiC_CS"/>
</dbReference>
<comment type="caution">
    <text evidence="10">The sequence shown here is derived from an EMBL/GenBank/DDBJ whole genome shotgun (WGS) entry which is preliminary data.</text>
</comment>
<proteinExistence type="inferred from homology"/>
<dbReference type="eggNOG" id="COG0760">
    <property type="taxonomic scope" value="Bacteria"/>
</dbReference>
<dbReference type="EC" id="5.2.1.8" evidence="3"/>
<evidence type="ECO:0000256" key="7">
    <source>
        <dbReference type="ARBA" id="ARBA00031484"/>
    </source>
</evidence>
<keyword evidence="8" id="KW-0413">Isomerase</keyword>
<organism evidence="10 11">
    <name type="scientific">Aquamicrobium defluvii</name>
    <dbReference type="NCBI Taxonomy" id="69279"/>
    <lineage>
        <taxon>Bacteria</taxon>
        <taxon>Pseudomonadati</taxon>
        <taxon>Pseudomonadota</taxon>
        <taxon>Alphaproteobacteria</taxon>
        <taxon>Hyphomicrobiales</taxon>
        <taxon>Phyllobacteriaceae</taxon>
        <taxon>Aquamicrobium</taxon>
    </lineage>
</organism>
<dbReference type="EMBL" id="JENY01000029">
    <property type="protein sequence ID" value="EXL02691.1"/>
    <property type="molecule type" value="Genomic_DNA"/>
</dbReference>
<keyword evidence="5 8" id="KW-0697">Rotamase</keyword>
<dbReference type="Pfam" id="PF00639">
    <property type="entry name" value="Rotamase"/>
    <property type="match status" value="1"/>
</dbReference>
<accession>A0A011U989</accession>
<dbReference type="PROSITE" id="PS50198">
    <property type="entry name" value="PPIC_PPIASE_2"/>
    <property type="match status" value="1"/>
</dbReference>
<dbReference type="STRING" id="69279.BG36_14025"/>
<evidence type="ECO:0000313" key="10">
    <source>
        <dbReference type="EMBL" id="EXL02691.1"/>
    </source>
</evidence>
<dbReference type="InterPro" id="IPR027304">
    <property type="entry name" value="Trigger_fact/SurA_dom_sf"/>
</dbReference>
<evidence type="ECO:0000256" key="1">
    <source>
        <dbReference type="ARBA" id="ARBA00000971"/>
    </source>
</evidence>
<dbReference type="GO" id="GO:0003755">
    <property type="term" value="F:peptidyl-prolyl cis-trans isomerase activity"/>
    <property type="evidence" value="ECO:0007669"/>
    <property type="project" value="UniProtKB-KW"/>
</dbReference>
<evidence type="ECO:0000256" key="6">
    <source>
        <dbReference type="ARBA" id="ARBA00030642"/>
    </source>
</evidence>
<evidence type="ECO:0000256" key="5">
    <source>
        <dbReference type="ARBA" id="ARBA00023110"/>
    </source>
</evidence>